<dbReference type="GO" id="GO:0005743">
    <property type="term" value="C:mitochondrial inner membrane"/>
    <property type="evidence" value="ECO:0007669"/>
    <property type="project" value="EnsemblFungi"/>
</dbReference>
<evidence type="ECO:0000256" key="4">
    <source>
        <dbReference type="ARBA" id="ARBA00022989"/>
    </source>
</evidence>
<dbReference type="VEuPathDB" id="FungiDB:HGUI_00264"/>
<dbReference type="PANTHER" id="PTHR11266:SF17">
    <property type="entry name" value="PROTEIN MPV17"/>
    <property type="match status" value="1"/>
</dbReference>
<proteinExistence type="inferred from homology"/>
<dbReference type="EMBL" id="FQNF01000003">
    <property type="protein sequence ID" value="SGZ38064.1"/>
    <property type="molecule type" value="Genomic_DNA"/>
</dbReference>
<evidence type="ECO:0000256" key="3">
    <source>
        <dbReference type="ARBA" id="ARBA00022692"/>
    </source>
</evidence>
<keyword evidence="4 7" id="KW-1133">Transmembrane helix</keyword>
<keyword evidence="9" id="KW-1185">Reference proteome</keyword>
<reference evidence="9" key="1">
    <citation type="submission" date="2016-11" db="EMBL/GenBank/DDBJ databases">
        <authorList>
            <person name="Guldener U."/>
        </authorList>
    </citation>
    <scope>NUCLEOTIDE SEQUENCE [LARGE SCALE GENOMIC DNA]</scope>
</reference>
<keyword evidence="5 7" id="KW-0472">Membrane</keyword>
<dbReference type="Pfam" id="PF04117">
    <property type="entry name" value="Mpv17_PMP22"/>
    <property type="match status" value="1"/>
</dbReference>
<gene>
    <name evidence="8" type="ORF">HGUI_00264</name>
</gene>
<sequence>MFKSAFNKYNYYLKTAPFTTNFFTTGFLFGAGDFLAQHTLPSGHTGHIEASYDYKRTARAVFYGSVIFSPIGSKWMYFLQKKVHWPGKANTYSGLNTLSRVLVDQLLFSPVSLVFYFSTMSILENGFDIDLIKTKLHNSAWSSLVTNWSVWPFVQTINFKYIKVEHRLTVINVIAIFWNAYLSFKNNNG</sequence>
<comment type="subcellular location">
    <subcellularLocation>
        <location evidence="1">Membrane</location>
        <topology evidence="1">Multi-pass membrane protein</topology>
    </subcellularLocation>
</comment>
<evidence type="ECO:0000256" key="6">
    <source>
        <dbReference type="ARBA" id="ARBA00039302"/>
    </source>
</evidence>
<feature type="transmembrane region" description="Helical" evidence="7">
    <location>
        <begin position="98"/>
        <end position="117"/>
    </location>
</feature>
<name>A0A1L0AVF3_9ASCO</name>
<comment type="similarity">
    <text evidence="2 7">Belongs to the peroxisomal membrane protein PXMP2/4 family.</text>
</comment>
<evidence type="ECO:0000313" key="9">
    <source>
        <dbReference type="Proteomes" id="UP000183365"/>
    </source>
</evidence>
<evidence type="ECO:0000313" key="8">
    <source>
        <dbReference type="EMBL" id="SGZ38064.1"/>
    </source>
</evidence>
<dbReference type="GO" id="GO:0006067">
    <property type="term" value="P:ethanol metabolic process"/>
    <property type="evidence" value="ECO:0007669"/>
    <property type="project" value="EnsemblFungi"/>
</dbReference>
<evidence type="ECO:0000256" key="7">
    <source>
        <dbReference type="RuleBase" id="RU363053"/>
    </source>
</evidence>
<accession>A0A1L0AVF3</accession>
<dbReference type="Proteomes" id="UP000183365">
    <property type="component" value="Unassembled WGS sequence"/>
</dbReference>
<dbReference type="AlphaFoldDB" id="A0A1L0AVF3"/>
<keyword evidence="3 7" id="KW-0812">Transmembrane</keyword>
<evidence type="ECO:0000256" key="5">
    <source>
        <dbReference type="ARBA" id="ARBA00023136"/>
    </source>
</evidence>
<evidence type="ECO:0000256" key="1">
    <source>
        <dbReference type="ARBA" id="ARBA00004141"/>
    </source>
</evidence>
<dbReference type="OrthoDB" id="430207at2759"/>
<organism evidence="8 9">
    <name type="scientific">Hanseniaspora guilliermondii</name>
    <dbReference type="NCBI Taxonomy" id="56406"/>
    <lineage>
        <taxon>Eukaryota</taxon>
        <taxon>Fungi</taxon>
        <taxon>Dikarya</taxon>
        <taxon>Ascomycota</taxon>
        <taxon>Saccharomycotina</taxon>
        <taxon>Saccharomycetes</taxon>
        <taxon>Saccharomycodales</taxon>
        <taxon>Saccharomycodaceae</taxon>
        <taxon>Hanseniaspora</taxon>
    </lineage>
</organism>
<feature type="transmembrane region" description="Helical" evidence="7">
    <location>
        <begin position="60"/>
        <end position="78"/>
    </location>
</feature>
<dbReference type="PANTHER" id="PTHR11266">
    <property type="entry name" value="PEROXISOMAL MEMBRANE PROTEIN 2, PXMP2 MPV17"/>
    <property type="match status" value="1"/>
</dbReference>
<dbReference type="InterPro" id="IPR007248">
    <property type="entry name" value="Mpv17_PMP22"/>
</dbReference>
<evidence type="ECO:0000256" key="2">
    <source>
        <dbReference type="ARBA" id="ARBA00006824"/>
    </source>
</evidence>
<protein>
    <recommendedName>
        <fullName evidence="6">Protein SYM1</fullName>
    </recommendedName>
</protein>